<dbReference type="AlphaFoldDB" id="A0A7W3IW99"/>
<evidence type="ECO:0000313" key="4">
    <source>
        <dbReference type="Proteomes" id="UP000580910"/>
    </source>
</evidence>
<evidence type="ECO:0000256" key="1">
    <source>
        <dbReference type="SAM" id="MobiDB-lite"/>
    </source>
</evidence>
<dbReference type="EMBL" id="JACGXA010000001">
    <property type="protein sequence ID" value="MBA8801800.1"/>
    <property type="molecule type" value="Genomic_DNA"/>
</dbReference>
<sequence length="328" mass="33118">MTSSLACSRCGNSVADLPFCTSCGTPRDVTPRPDPPVGESPCSGCGAPSSGTMFCTRCGTPSGAPSLAGDRPPPFVPGSASRGAGRTAVVVAVALLVVLAGAGGAAALLHHRSATSASASAPAGDTTSIAPAEPTSQASSDTASASEASAPPASTTPPPPRFRCWDGTSTARLEACGSPYAAATTTASLAGLNWVFLDRGPRLEAAGATCVDIPLGQRVLHRQCTFDMAGSKVCMNWSQFTSAAAAMSDYLHLGPPERRPSGGATLATWSPTYVGSHGCLGLGYKAASMVDGQRWGVTAYGSDPGVASAALARFGEFRPMAQWRGVRH</sequence>
<keyword evidence="4" id="KW-1185">Reference proteome</keyword>
<reference evidence="3 4" key="1">
    <citation type="submission" date="2020-07" db="EMBL/GenBank/DDBJ databases">
        <title>Sequencing the genomes of 1000 actinobacteria strains.</title>
        <authorList>
            <person name="Klenk H.-P."/>
        </authorList>
    </citation>
    <scope>NUCLEOTIDE SEQUENCE [LARGE SCALE GENOMIC DNA]</scope>
    <source>
        <strain evidence="3 4">DSM 21349</strain>
    </source>
</reference>
<evidence type="ECO:0000313" key="3">
    <source>
        <dbReference type="EMBL" id="MBA8801800.1"/>
    </source>
</evidence>
<organism evidence="3 4">
    <name type="scientific">Nocardioides ginsengisegetis</name>
    <dbReference type="NCBI Taxonomy" id="661491"/>
    <lineage>
        <taxon>Bacteria</taxon>
        <taxon>Bacillati</taxon>
        <taxon>Actinomycetota</taxon>
        <taxon>Actinomycetes</taxon>
        <taxon>Propionibacteriales</taxon>
        <taxon>Nocardioidaceae</taxon>
        <taxon>Nocardioides</taxon>
    </lineage>
</organism>
<keyword evidence="2" id="KW-0472">Membrane</keyword>
<comment type="caution">
    <text evidence="3">The sequence shown here is derived from an EMBL/GenBank/DDBJ whole genome shotgun (WGS) entry which is preliminary data.</text>
</comment>
<feature type="region of interest" description="Disordered" evidence="1">
    <location>
        <begin position="63"/>
        <end position="82"/>
    </location>
</feature>
<protein>
    <recommendedName>
        <fullName evidence="5">Double zinc ribbon</fullName>
    </recommendedName>
</protein>
<name>A0A7W3IW99_9ACTN</name>
<feature type="compositionally biased region" description="Low complexity" evidence="1">
    <location>
        <begin position="134"/>
        <end position="153"/>
    </location>
</feature>
<keyword evidence="2" id="KW-1133">Transmembrane helix</keyword>
<dbReference type="RefSeq" id="WP_182535835.1">
    <property type="nucleotide sequence ID" value="NZ_JACGXA010000001.1"/>
</dbReference>
<evidence type="ECO:0000256" key="2">
    <source>
        <dbReference type="SAM" id="Phobius"/>
    </source>
</evidence>
<feature type="transmembrane region" description="Helical" evidence="2">
    <location>
        <begin position="88"/>
        <end position="109"/>
    </location>
</feature>
<proteinExistence type="predicted"/>
<dbReference type="Proteomes" id="UP000580910">
    <property type="component" value="Unassembled WGS sequence"/>
</dbReference>
<accession>A0A7W3IW99</accession>
<feature type="region of interest" description="Disordered" evidence="1">
    <location>
        <begin position="118"/>
        <end position="165"/>
    </location>
</feature>
<keyword evidence="2" id="KW-0812">Transmembrane</keyword>
<evidence type="ECO:0008006" key="5">
    <source>
        <dbReference type="Google" id="ProtNLM"/>
    </source>
</evidence>
<gene>
    <name evidence="3" type="ORF">FB382_000091</name>
</gene>